<comment type="similarity">
    <text evidence="15">Belongs to the ribF family.</text>
</comment>
<evidence type="ECO:0000256" key="9">
    <source>
        <dbReference type="ARBA" id="ARBA00022777"/>
    </source>
</evidence>
<dbReference type="UniPathway" id="UPA00276">
    <property type="reaction ID" value="UER00406"/>
</dbReference>
<dbReference type="GO" id="GO:0003919">
    <property type="term" value="F:FMN adenylyltransferase activity"/>
    <property type="evidence" value="ECO:0007669"/>
    <property type="project" value="UniProtKB-UniRule"/>
</dbReference>
<dbReference type="GO" id="GO:0006747">
    <property type="term" value="P:FAD biosynthetic process"/>
    <property type="evidence" value="ECO:0007669"/>
    <property type="project" value="UniProtKB-UniRule"/>
</dbReference>
<comment type="pathway">
    <text evidence="2 15">Cofactor biosynthesis; FAD biosynthesis; FAD from FMN: step 1/1.</text>
</comment>
<dbReference type="PANTHER" id="PTHR22749">
    <property type="entry name" value="RIBOFLAVIN KINASE/FMN ADENYLYLTRANSFERASE"/>
    <property type="match status" value="1"/>
</dbReference>
<evidence type="ECO:0000256" key="4">
    <source>
        <dbReference type="ARBA" id="ARBA00022630"/>
    </source>
</evidence>
<dbReference type="Proteomes" id="UP000184310">
    <property type="component" value="Unassembled WGS sequence"/>
</dbReference>
<dbReference type="CDD" id="cd02064">
    <property type="entry name" value="FAD_synthetase_N"/>
    <property type="match status" value="1"/>
</dbReference>
<dbReference type="GO" id="GO:0008531">
    <property type="term" value="F:riboflavin kinase activity"/>
    <property type="evidence" value="ECO:0007669"/>
    <property type="project" value="UniProtKB-UniRule"/>
</dbReference>
<dbReference type="GO" id="GO:0005524">
    <property type="term" value="F:ATP binding"/>
    <property type="evidence" value="ECO:0007669"/>
    <property type="project" value="UniProtKB-UniRule"/>
</dbReference>
<keyword evidence="7 15" id="KW-0548">Nucleotidyltransferase</keyword>
<evidence type="ECO:0000256" key="12">
    <source>
        <dbReference type="ARBA" id="ARBA00023268"/>
    </source>
</evidence>
<dbReference type="PIRSF" id="PIRSF004491">
    <property type="entry name" value="FAD_Synth"/>
    <property type="match status" value="1"/>
</dbReference>
<evidence type="ECO:0000256" key="13">
    <source>
        <dbReference type="ARBA" id="ARBA00047880"/>
    </source>
</evidence>
<dbReference type="InterPro" id="IPR015864">
    <property type="entry name" value="FAD_synthase"/>
</dbReference>
<organism evidence="17 18">
    <name type="scientific">Clostridium cavendishii DSM 21758</name>
    <dbReference type="NCBI Taxonomy" id="1121302"/>
    <lineage>
        <taxon>Bacteria</taxon>
        <taxon>Bacillati</taxon>
        <taxon>Bacillota</taxon>
        <taxon>Clostridia</taxon>
        <taxon>Eubacteriales</taxon>
        <taxon>Clostridiaceae</taxon>
        <taxon>Clostridium</taxon>
    </lineage>
</organism>
<keyword evidence="9 15" id="KW-0418">Kinase</keyword>
<keyword evidence="6 15" id="KW-0808">Transferase</keyword>
<feature type="domain" description="Riboflavin kinase" evidence="16">
    <location>
        <begin position="181"/>
        <end position="305"/>
    </location>
</feature>
<comment type="function">
    <text evidence="1">Catalyzes the phosphorylation of riboflavin to FMN followed by the adenylation of FMN to FAD.</text>
</comment>
<dbReference type="PANTHER" id="PTHR22749:SF6">
    <property type="entry name" value="RIBOFLAVIN KINASE"/>
    <property type="match status" value="1"/>
</dbReference>
<dbReference type="SMART" id="SM00904">
    <property type="entry name" value="Flavokinase"/>
    <property type="match status" value="1"/>
</dbReference>
<dbReference type="FunFam" id="3.40.50.620:FF:000021">
    <property type="entry name" value="Riboflavin biosynthesis protein"/>
    <property type="match status" value="1"/>
</dbReference>
<evidence type="ECO:0000313" key="18">
    <source>
        <dbReference type="Proteomes" id="UP000184310"/>
    </source>
</evidence>
<evidence type="ECO:0000256" key="3">
    <source>
        <dbReference type="ARBA" id="ARBA00005201"/>
    </source>
</evidence>
<dbReference type="InterPro" id="IPR014729">
    <property type="entry name" value="Rossmann-like_a/b/a_fold"/>
</dbReference>
<keyword evidence="10 15" id="KW-0274">FAD</keyword>
<accession>A0A1M6RMX0</accession>
<evidence type="ECO:0000256" key="1">
    <source>
        <dbReference type="ARBA" id="ARBA00002121"/>
    </source>
</evidence>
<dbReference type="Gene3D" id="2.40.30.30">
    <property type="entry name" value="Riboflavin kinase-like"/>
    <property type="match status" value="1"/>
</dbReference>
<evidence type="ECO:0000313" key="17">
    <source>
        <dbReference type="EMBL" id="SHK33786.1"/>
    </source>
</evidence>
<proteinExistence type="inferred from homology"/>
<dbReference type="AlphaFoldDB" id="A0A1M6RMX0"/>
<evidence type="ECO:0000256" key="14">
    <source>
        <dbReference type="ARBA" id="ARBA00049494"/>
    </source>
</evidence>
<dbReference type="SUPFAM" id="SSF82114">
    <property type="entry name" value="Riboflavin kinase-like"/>
    <property type="match status" value="1"/>
</dbReference>
<keyword evidence="5 15" id="KW-0288">FMN</keyword>
<dbReference type="STRING" id="1121302.SAMN02745163_03628"/>
<reference evidence="17 18" key="1">
    <citation type="submission" date="2016-11" db="EMBL/GenBank/DDBJ databases">
        <authorList>
            <person name="Jaros S."/>
            <person name="Januszkiewicz K."/>
            <person name="Wedrychowicz H."/>
        </authorList>
    </citation>
    <scope>NUCLEOTIDE SEQUENCE [LARGE SCALE GENOMIC DNA]</scope>
    <source>
        <strain evidence="17 18">DSM 21758</strain>
    </source>
</reference>
<comment type="catalytic activity">
    <reaction evidence="14 15">
        <text>FMN + ATP + H(+) = FAD + diphosphate</text>
        <dbReference type="Rhea" id="RHEA:17237"/>
        <dbReference type="ChEBI" id="CHEBI:15378"/>
        <dbReference type="ChEBI" id="CHEBI:30616"/>
        <dbReference type="ChEBI" id="CHEBI:33019"/>
        <dbReference type="ChEBI" id="CHEBI:57692"/>
        <dbReference type="ChEBI" id="CHEBI:58210"/>
        <dbReference type="EC" id="2.7.7.2"/>
    </reaction>
</comment>
<dbReference type="GO" id="GO:0009231">
    <property type="term" value="P:riboflavin biosynthetic process"/>
    <property type="evidence" value="ECO:0007669"/>
    <property type="project" value="InterPro"/>
</dbReference>
<dbReference type="SUPFAM" id="SSF52374">
    <property type="entry name" value="Nucleotidylyl transferase"/>
    <property type="match status" value="1"/>
</dbReference>
<dbReference type="EMBL" id="FQZB01000016">
    <property type="protein sequence ID" value="SHK33786.1"/>
    <property type="molecule type" value="Genomic_DNA"/>
</dbReference>
<keyword evidence="4 15" id="KW-0285">Flavoprotein</keyword>
<dbReference type="Pfam" id="PF01687">
    <property type="entry name" value="Flavokinase"/>
    <property type="match status" value="1"/>
</dbReference>
<evidence type="ECO:0000259" key="16">
    <source>
        <dbReference type="SMART" id="SM00904"/>
    </source>
</evidence>
<dbReference type="InterPro" id="IPR015865">
    <property type="entry name" value="Riboflavin_kinase_bac/euk"/>
</dbReference>
<evidence type="ECO:0000256" key="5">
    <source>
        <dbReference type="ARBA" id="ARBA00022643"/>
    </source>
</evidence>
<dbReference type="NCBIfam" id="NF004162">
    <property type="entry name" value="PRK05627.1-5"/>
    <property type="match status" value="1"/>
</dbReference>
<dbReference type="OrthoDB" id="9803667at2"/>
<gene>
    <name evidence="17" type="ORF">SAMN02745163_03628</name>
</gene>
<evidence type="ECO:0000256" key="6">
    <source>
        <dbReference type="ARBA" id="ARBA00022679"/>
    </source>
</evidence>
<evidence type="ECO:0000256" key="7">
    <source>
        <dbReference type="ARBA" id="ARBA00022695"/>
    </source>
</evidence>
<dbReference type="EC" id="2.7.1.26" evidence="15"/>
<sequence>MILFDGTYNNEIFKETYIALGSFDGLHKGHLTLINKAIELSKENNCQSMVYTFKNHPLNLVNKDIAPKLIMDNKTKVEVLEKLGIDIVCLIDFTKEFMQIEPKDFVKMLLEKYNAKGLVVGFNYKFGHKNKGDVNLLKELSKQLGFELYIMKAYKSEEDIISSTKIRNLISNADIGEANEMLERKFLLRGIVVHGKKNGRTLGFPTANIKIDEDIILPKLGVYYTNVEYDKKIYKGITSVGLNPTFYGKTVTVETYILDFDKFIYGDELKVYFIERIRDNEKYDSLTALKEQLFKDKEFAETRKLQISL</sequence>
<dbReference type="NCBIfam" id="TIGR00083">
    <property type="entry name" value="ribF"/>
    <property type="match status" value="1"/>
</dbReference>
<keyword evidence="12" id="KW-0511">Multifunctional enzyme</keyword>
<dbReference type="Pfam" id="PF06574">
    <property type="entry name" value="FAD_syn"/>
    <property type="match status" value="1"/>
</dbReference>
<evidence type="ECO:0000256" key="2">
    <source>
        <dbReference type="ARBA" id="ARBA00004726"/>
    </source>
</evidence>
<evidence type="ECO:0000256" key="15">
    <source>
        <dbReference type="PIRNR" id="PIRNR004491"/>
    </source>
</evidence>
<keyword evidence="8 15" id="KW-0547">Nucleotide-binding</keyword>
<protein>
    <recommendedName>
        <fullName evidence="15">Riboflavin biosynthesis protein</fullName>
    </recommendedName>
    <domain>
        <recommendedName>
            <fullName evidence="15">Riboflavin kinase</fullName>
            <ecNumber evidence="15">2.7.1.26</ecNumber>
        </recommendedName>
        <alternativeName>
            <fullName evidence="15">Flavokinase</fullName>
        </alternativeName>
    </domain>
    <domain>
        <recommendedName>
            <fullName evidence="15">FMN adenylyltransferase</fullName>
            <ecNumber evidence="15">2.7.7.2</ecNumber>
        </recommendedName>
        <alternativeName>
            <fullName evidence="15">FAD pyrophosphorylase</fullName>
        </alternativeName>
        <alternativeName>
            <fullName evidence="15">FAD synthase</fullName>
        </alternativeName>
    </domain>
</protein>
<comment type="pathway">
    <text evidence="3 15">Cofactor biosynthesis; FMN biosynthesis; FMN from riboflavin (ATP route): step 1/1.</text>
</comment>
<dbReference type="InterPro" id="IPR023465">
    <property type="entry name" value="Riboflavin_kinase_dom_sf"/>
</dbReference>
<dbReference type="FunFam" id="2.40.30.30:FF:000003">
    <property type="entry name" value="Riboflavin biosynthesis protein"/>
    <property type="match status" value="1"/>
</dbReference>
<keyword evidence="11 15" id="KW-0067">ATP-binding</keyword>
<dbReference type="NCBIfam" id="NF004160">
    <property type="entry name" value="PRK05627.1-3"/>
    <property type="match status" value="1"/>
</dbReference>
<dbReference type="Gene3D" id="3.40.50.620">
    <property type="entry name" value="HUPs"/>
    <property type="match status" value="1"/>
</dbReference>
<dbReference type="UniPathway" id="UPA00277">
    <property type="reaction ID" value="UER00407"/>
</dbReference>
<name>A0A1M6RMX0_9CLOT</name>
<dbReference type="InterPro" id="IPR002606">
    <property type="entry name" value="Riboflavin_kinase_bac"/>
</dbReference>
<dbReference type="GO" id="GO:0009398">
    <property type="term" value="P:FMN biosynthetic process"/>
    <property type="evidence" value="ECO:0007669"/>
    <property type="project" value="UniProtKB-UniRule"/>
</dbReference>
<evidence type="ECO:0000256" key="10">
    <source>
        <dbReference type="ARBA" id="ARBA00022827"/>
    </source>
</evidence>
<evidence type="ECO:0000256" key="11">
    <source>
        <dbReference type="ARBA" id="ARBA00022840"/>
    </source>
</evidence>
<dbReference type="EC" id="2.7.7.2" evidence="15"/>
<evidence type="ECO:0000256" key="8">
    <source>
        <dbReference type="ARBA" id="ARBA00022741"/>
    </source>
</evidence>
<comment type="catalytic activity">
    <reaction evidence="13 15">
        <text>riboflavin + ATP = FMN + ADP + H(+)</text>
        <dbReference type="Rhea" id="RHEA:14357"/>
        <dbReference type="ChEBI" id="CHEBI:15378"/>
        <dbReference type="ChEBI" id="CHEBI:30616"/>
        <dbReference type="ChEBI" id="CHEBI:57986"/>
        <dbReference type="ChEBI" id="CHEBI:58210"/>
        <dbReference type="ChEBI" id="CHEBI:456216"/>
        <dbReference type="EC" id="2.7.1.26"/>
    </reaction>
</comment>
<dbReference type="RefSeq" id="WP_072991291.1">
    <property type="nucleotide sequence ID" value="NZ_FQZB01000016.1"/>
</dbReference>
<keyword evidence="18" id="KW-1185">Reference proteome</keyword>
<dbReference type="InterPro" id="IPR023468">
    <property type="entry name" value="Riboflavin_kinase"/>
</dbReference>